<dbReference type="Proteomes" id="UP000596827">
    <property type="component" value="Unassembled WGS sequence"/>
</dbReference>
<evidence type="ECO:0000313" key="1">
    <source>
        <dbReference type="EMBL" id="MBC5767430.1"/>
    </source>
</evidence>
<dbReference type="AlphaFoldDB" id="A0A923MB75"/>
<accession>A0A923MB75</accession>
<keyword evidence="2" id="KW-1185">Reference proteome</keyword>
<sequence length="108" mass="12212">MSTPLQVRLHARDSSIFVDGIYLIRGVAGALLWKMLNDHVHAGRSDFCYRELRLAPALRLPEAVDNLAARLVLLQRRLADQCVHLRLEKVARGLVRLHVSRPVDLGEI</sequence>
<organism evidence="1 2">
    <name type="scientific">Ramlibacter albus</name>
    <dbReference type="NCBI Taxonomy" id="2079448"/>
    <lineage>
        <taxon>Bacteria</taxon>
        <taxon>Pseudomonadati</taxon>
        <taxon>Pseudomonadota</taxon>
        <taxon>Betaproteobacteria</taxon>
        <taxon>Burkholderiales</taxon>
        <taxon>Comamonadaceae</taxon>
        <taxon>Ramlibacter</taxon>
    </lineage>
</organism>
<reference evidence="1" key="1">
    <citation type="submission" date="2020-08" db="EMBL/GenBank/DDBJ databases">
        <title>Ramlibacter sp. GTP1 16S ribosomal RNA gene genome sequencing and assembly.</title>
        <authorList>
            <person name="Kang M."/>
        </authorList>
    </citation>
    <scope>NUCLEOTIDE SEQUENCE</scope>
    <source>
        <strain evidence="1">GTP1</strain>
    </source>
</reference>
<evidence type="ECO:0000313" key="2">
    <source>
        <dbReference type="Proteomes" id="UP000596827"/>
    </source>
</evidence>
<protein>
    <submittedName>
        <fullName evidence="1">Uncharacterized protein</fullName>
    </submittedName>
</protein>
<comment type="caution">
    <text evidence="1">The sequence shown here is derived from an EMBL/GenBank/DDBJ whole genome shotgun (WGS) entry which is preliminary data.</text>
</comment>
<proteinExistence type="predicted"/>
<gene>
    <name evidence="1" type="ORF">H8R02_23390</name>
</gene>
<name>A0A923MB75_9BURK</name>
<dbReference type="EMBL" id="JACORU010000010">
    <property type="protein sequence ID" value="MBC5767430.1"/>
    <property type="molecule type" value="Genomic_DNA"/>
</dbReference>
<dbReference type="RefSeq" id="WP_187083915.1">
    <property type="nucleotide sequence ID" value="NZ_JACORU010000010.1"/>
</dbReference>